<feature type="chain" id="PRO_5038543773" description="Chitinase" evidence="1">
    <location>
        <begin position="25"/>
        <end position="73"/>
    </location>
</feature>
<keyword evidence="3" id="KW-1185">Reference proteome</keyword>
<dbReference type="EMBL" id="LMWP01000086">
    <property type="protein sequence ID" value="KUN13356.1"/>
    <property type="molecule type" value="Genomic_DNA"/>
</dbReference>
<dbReference type="Proteomes" id="UP000053398">
    <property type="component" value="Unassembled WGS sequence"/>
</dbReference>
<name>A0A101PKU6_STRCK</name>
<dbReference type="AlphaFoldDB" id="A0A101PKU6"/>
<feature type="signal peptide" evidence="1">
    <location>
        <begin position="1"/>
        <end position="24"/>
    </location>
</feature>
<organism evidence="2 3">
    <name type="scientific">Streptomyces corchorusii</name>
    <name type="common">Streptomyces chibaensis</name>
    <dbReference type="NCBI Taxonomy" id="1903"/>
    <lineage>
        <taxon>Bacteria</taxon>
        <taxon>Bacillati</taxon>
        <taxon>Actinomycetota</taxon>
        <taxon>Actinomycetes</taxon>
        <taxon>Kitasatosporales</taxon>
        <taxon>Streptomycetaceae</taxon>
        <taxon>Streptomyces</taxon>
    </lineage>
</organism>
<accession>A0A101PKU6</accession>
<evidence type="ECO:0008006" key="4">
    <source>
        <dbReference type="Google" id="ProtNLM"/>
    </source>
</evidence>
<protein>
    <recommendedName>
        <fullName evidence="4">Chitinase</fullName>
    </recommendedName>
</protein>
<proteinExistence type="predicted"/>
<evidence type="ECO:0000313" key="2">
    <source>
        <dbReference type="EMBL" id="KUN13356.1"/>
    </source>
</evidence>
<dbReference type="RefSeq" id="WP_159061820.1">
    <property type="nucleotide sequence ID" value="NZ_KQ948393.1"/>
</dbReference>
<gene>
    <name evidence="2" type="ORF">AQJ11_44890</name>
</gene>
<evidence type="ECO:0000256" key="1">
    <source>
        <dbReference type="SAM" id="SignalP"/>
    </source>
</evidence>
<sequence length="73" mass="7702">MASASLLTALVLGASVGLPATATAAAASSGHVGWYLNSNDCYKAMSKEMFVHPDRQYSCTPGSWGWSLDWTGF</sequence>
<comment type="caution">
    <text evidence="2">The sequence shown here is derived from an EMBL/GenBank/DDBJ whole genome shotgun (WGS) entry which is preliminary data.</text>
</comment>
<reference evidence="2 3" key="1">
    <citation type="submission" date="2015-10" db="EMBL/GenBank/DDBJ databases">
        <title>Draft genome sequence of Streptomyces corchorusii DSM 40340, type strain for the species Streptomyces corchorusii.</title>
        <authorList>
            <person name="Ruckert C."/>
            <person name="Winkler A."/>
            <person name="Kalinowski J."/>
            <person name="Kampfer P."/>
            <person name="Glaeser S."/>
        </authorList>
    </citation>
    <scope>NUCLEOTIDE SEQUENCE [LARGE SCALE GENOMIC DNA]</scope>
    <source>
        <strain evidence="2 3">DSM 40340</strain>
    </source>
</reference>
<evidence type="ECO:0000313" key="3">
    <source>
        <dbReference type="Proteomes" id="UP000053398"/>
    </source>
</evidence>
<keyword evidence="1" id="KW-0732">Signal</keyword>